<feature type="active site" evidence="13">
    <location>
        <position position="401"/>
    </location>
</feature>
<evidence type="ECO:0000256" key="10">
    <source>
        <dbReference type="ARBA" id="ARBA00023209"/>
    </source>
</evidence>
<feature type="active site" evidence="13">
    <location>
        <position position="229"/>
    </location>
</feature>
<keyword evidence="4 13" id="KW-0808">Transferase</keyword>
<name>A0A7X3FEB3_9BACL</name>
<comment type="caution">
    <text evidence="16">The sequence shown here is derived from an EMBL/GenBank/DDBJ whole genome shotgun (WGS) entry which is preliminary data.</text>
</comment>
<dbReference type="Pfam" id="PF13091">
    <property type="entry name" value="PLDc_2"/>
    <property type="match status" value="2"/>
</dbReference>
<dbReference type="SMART" id="SM00155">
    <property type="entry name" value="PLDc"/>
    <property type="match status" value="2"/>
</dbReference>
<dbReference type="GO" id="GO:0008808">
    <property type="term" value="F:cardiolipin synthase activity"/>
    <property type="evidence" value="ECO:0007669"/>
    <property type="project" value="UniProtKB-UniRule"/>
</dbReference>
<keyword evidence="17" id="KW-1185">Reference proteome</keyword>
<evidence type="ECO:0000256" key="8">
    <source>
        <dbReference type="ARBA" id="ARBA00023098"/>
    </source>
</evidence>
<keyword evidence="8 13" id="KW-0443">Lipid metabolism</keyword>
<evidence type="ECO:0000256" key="14">
    <source>
        <dbReference type="NCBIfam" id="TIGR04265"/>
    </source>
</evidence>
<accession>A0A7X3FEB3</accession>
<evidence type="ECO:0000256" key="12">
    <source>
        <dbReference type="ARBA" id="ARBA00057569"/>
    </source>
</evidence>
<comment type="similarity">
    <text evidence="13">Belongs to the phospholipase D family. Cardiolipin synthase subfamily.</text>
</comment>
<feature type="active site" evidence="13">
    <location>
        <position position="224"/>
    </location>
</feature>
<dbReference type="OrthoDB" id="9762009at2"/>
<feature type="domain" description="PLD phosphodiesterase" evidence="15">
    <location>
        <begin position="394"/>
        <end position="421"/>
    </location>
</feature>
<dbReference type="SUPFAM" id="SSF56024">
    <property type="entry name" value="Phospholipase D/nuclease"/>
    <property type="match status" value="2"/>
</dbReference>
<gene>
    <name evidence="16" type="primary">cls</name>
    <name evidence="16" type="ORF">EDM21_00975</name>
</gene>
<dbReference type="PROSITE" id="PS50035">
    <property type="entry name" value="PLD"/>
    <property type="match status" value="2"/>
</dbReference>
<dbReference type="CDD" id="cd09110">
    <property type="entry name" value="PLDc_CLS_1"/>
    <property type="match status" value="1"/>
</dbReference>
<dbReference type="FunFam" id="3.30.870.10:FF:000021">
    <property type="entry name" value="Cardiolipin synthase"/>
    <property type="match status" value="1"/>
</dbReference>
<proteinExistence type="inferred from homology"/>
<dbReference type="Gene3D" id="3.30.870.10">
    <property type="entry name" value="Endonuclease Chain A"/>
    <property type="match status" value="2"/>
</dbReference>
<dbReference type="PANTHER" id="PTHR21248:SF22">
    <property type="entry name" value="PHOSPHOLIPASE D"/>
    <property type="match status" value="1"/>
</dbReference>
<evidence type="ECO:0000256" key="7">
    <source>
        <dbReference type="ARBA" id="ARBA00022989"/>
    </source>
</evidence>
<dbReference type="EC" id="2.7.8.-" evidence="13 14"/>
<evidence type="ECO:0000313" key="16">
    <source>
        <dbReference type="EMBL" id="MVO98129.1"/>
    </source>
</evidence>
<dbReference type="InterPro" id="IPR025202">
    <property type="entry name" value="PLD-like_dom"/>
</dbReference>
<dbReference type="AlphaFoldDB" id="A0A7X3FEB3"/>
<dbReference type="HAMAP" id="MF_01916">
    <property type="entry name" value="Cardiolipin_synth_Cls"/>
    <property type="match status" value="1"/>
</dbReference>
<comment type="catalytic activity">
    <reaction evidence="13">
        <text>2 a 1,2-diacyl-sn-glycero-3-phospho-(1'-sn-glycerol) = a cardiolipin + glycerol</text>
        <dbReference type="Rhea" id="RHEA:31451"/>
        <dbReference type="ChEBI" id="CHEBI:17754"/>
        <dbReference type="ChEBI" id="CHEBI:62237"/>
        <dbReference type="ChEBI" id="CHEBI:64716"/>
    </reaction>
</comment>
<evidence type="ECO:0000256" key="11">
    <source>
        <dbReference type="ARBA" id="ARBA00023264"/>
    </source>
</evidence>
<evidence type="ECO:0000259" key="15">
    <source>
        <dbReference type="PROSITE" id="PS50035"/>
    </source>
</evidence>
<evidence type="ECO:0000256" key="6">
    <source>
        <dbReference type="ARBA" id="ARBA00022737"/>
    </source>
</evidence>
<keyword evidence="11 13" id="KW-1208">Phospholipid metabolism</keyword>
<organism evidence="16 17">
    <name type="scientific">Paenibacillus lutrae</name>
    <dbReference type="NCBI Taxonomy" id="2078573"/>
    <lineage>
        <taxon>Bacteria</taxon>
        <taxon>Bacillati</taxon>
        <taxon>Bacillota</taxon>
        <taxon>Bacilli</taxon>
        <taxon>Bacillales</taxon>
        <taxon>Paenibacillaceae</taxon>
        <taxon>Paenibacillus</taxon>
    </lineage>
</organism>
<dbReference type="PANTHER" id="PTHR21248">
    <property type="entry name" value="CARDIOLIPIN SYNTHASE"/>
    <property type="match status" value="1"/>
</dbReference>
<feature type="transmembrane region" description="Helical" evidence="13">
    <location>
        <begin position="31"/>
        <end position="54"/>
    </location>
</feature>
<evidence type="ECO:0000256" key="4">
    <source>
        <dbReference type="ARBA" id="ARBA00022679"/>
    </source>
</evidence>
<keyword evidence="7 13" id="KW-1133">Transmembrane helix</keyword>
<feature type="active site" evidence="13">
    <location>
        <position position="399"/>
    </location>
</feature>
<dbReference type="Pfam" id="PF13396">
    <property type="entry name" value="PLDc_N"/>
    <property type="match status" value="1"/>
</dbReference>
<feature type="active site" evidence="13">
    <location>
        <position position="406"/>
    </location>
</feature>
<evidence type="ECO:0000256" key="5">
    <source>
        <dbReference type="ARBA" id="ARBA00022692"/>
    </source>
</evidence>
<protein>
    <recommendedName>
        <fullName evidence="13 14">Cardiolipin synthase</fullName>
        <shortName evidence="13">CL synthase</shortName>
        <ecNumber evidence="13 14">2.7.8.-</ecNumber>
    </recommendedName>
</protein>
<evidence type="ECO:0000256" key="2">
    <source>
        <dbReference type="ARBA" id="ARBA00022475"/>
    </source>
</evidence>
<keyword evidence="5 13" id="KW-0812">Transmembrane</keyword>
<dbReference type="NCBIfam" id="TIGR04265">
    <property type="entry name" value="bac_cardiolipin"/>
    <property type="match status" value="1"/>
</dbReference>
<dbReference type="Proteomes" id="UP000490800">
    <property type="component" value="Unassembled WGS sequence"/>
</dbReference>
<sequence length="481" mass="55121">MEIMQHIYSLIPILNLLFAAAVVFLERKNPGVTWAWVMVLVFLPGFGFFLYLVFGQNLSRRKIYKLKEFNQKDIEAIIEGQRQGFRESEIQYKDPLMADYQDLIYMNLSSSAAVYTQDNEVVTYTDGNRKFNALLDAIRKATNHIHLMYYIVKDDRLGQRILEALTVKAREGVKVRFLYDDIGSVWLPKSFFRPLLEAGGEVAVFFPSKIPYLNFRFNYRNHRKLAIIDGAVGFIGGFNIGDEYLGLLQRFGYWRDTHLKIEGSAVLQMQAQFFMDWNLASSNAIKPEGRYYPRIPFNGKVGVQIVSSGPDSELEQIRNGYLKMIYAAKESIYIQTPYFIPDESLMTAVKMAALAGVDIRIMIPSVPDHKMVYWATTSYLGELLNLGVKGFLYEKGFLHAKTIVIDGKVASIGTANVDIRSFKLNFEVNAFIYDTETAARQKKIFEKDMLHCSEFTPAMFRNRSLPARFKESLARLISPIL</sequence>
<comment type="function">
    <text evidence="12 13">Catalyzes the reversible phosphatidyl group transfer from one phosphatidylglycerol molecule to another to form cardiolipin (CL) (diphosphatidylglycerol) and glycerol.</text>
</comment>
<dbReference type="EMBL" id="RHLK01000001">
    <property type="protein sequence ID" value="MVO98129.1"/>
    <property type="molecule type" value="Genomic_DNA"/>
</dbReference>
<keyword evidence="3 13" id="KW-0444">Lipid biosynthesis</keyword>
<dbReference type="GO" id="GO:0032049">
    <property type="term" value="P:cardiolipin biosynthetic process"/>
    <property type="evidence" value="ECO:0007669"/>
    <property type="project" value="UniProtKB-UniRule"/>
</dbReference>
<keyword evidence="6" id="KW-0677">Repeat</keyword>
<feature type="transmembrane region" description="Helical" evidence="13">
    <location>
        <begin position="7"/>
        <end position="25"/>
    </location>
</feature>
<evidence type="ECO:0000256" key="13">
    <source>
        <dbReference type="HAMAP-Rule" id="MF_01916"/>
    </source>
</evidence>
<dbReference type="InterPro" id="IPR027379">
    <property type="entry name" value="CLS_N"/>
</dbReference>
<feature type="active site" evidence="13">
    <location>
        <position position="222"/>
    </location>
</feature>
<dbReference type="InterPro" id="IPR030874">
    <property type="entry name" value="Cardiolipin_synth_Firmi"/>
</dbReference>
<dbReference type="CDD" id="cd09112">
    <property type="entry name" value="PLDc_CLS_2"/>
    <property type="match status" value="1"/>
</dbReference>
<dbReference type="GO" id="GO:0005886">
    <property type="term" value="C:plasma membrane"/>
    <property type="evidence" value="ECO:0007669"/>
    <property type="project" value="UniProtKB-SubCell"/>
</dbReference>
<feature type="domain" description="PLD phosphodiesterase" evidence="15">
    <location>
        <begin position="217"/>
        <end position="244"/>
    </location>
</feature>
<comment type="subcellular location">
    <subcellularLocation>
        <location evidence="1 13">Cell membrane</location>
        <topology evidence="1 13">Multi-pass membrane protein</topology>
    </subcellularLocation>
</comment>
<reference evidence="16 17" key="1">
    <citation type="journal article" date="2019" name="Microorganisms">
        <title>Paenibacillus lutrae sp. nov., A Chitinolytic Species Isolated from A River Otter in Castril Natural Park, Granada, Spain.</title>
        <authorList>
            <person name="Rodriguez M."/>
            <person name="Reina J.C."/>
            <person name="Bejar V."/>
            <person name="Llamas I."/>
        </authorList>
    </citation>
    <scope>NUCLEOTIDE SEQUENCE [LARGE SCALE GENOMIC DNA]</scope>
    <source>
        <strain evidence="16 17">N10</strain>
    </source>
</reference>
<dbReference type="FunFam" id="3.30.870.10:FF:000014">
    <property type="entry name" value="Cardiolipin synthase"/>
    <property type="match status" value="1"/>
</dbReference>
<keyword evidence="10 13" id="KW-0594">Phospholipid biosynthesis</keyword>
<evidence type="ECO:0000313" key="17">
    <source>
        <dbReference type="Proteomes" id="UP000490800"/>
    </source>
</evidence>
<dbReference type="InterPro" id="IPR001736">
    <property type="entry name" value="PLipase_D/transphosphatidylase"/>
</dbReference>
<evidence type="ECO:0000256" key="3">
    <source>
        <dbReference type="ARBA" id="ARBA00022516"/>
    </source>
</evidence>
<dbReference type="InterPro" id="IPR022924">
    <property type="entry name" value="Cardiolipin_synthase"/>
</dbReference>
<keyword evidence="2 13" id="KW-1003">Cell membrane</keyword>
<evidence type="ECO:0000256" key="1">
    <source>
        <dbReference type="ARBA" id="ARBA00004651"/>
    </source>
</evidence>
<keyword evidence="9 13" id="KW-0472">Membrane</keyword>
<evidence type="ECO:0000256" key="9">
    <source>
        <dbReference type="ARBA" id="ARBA00023136"/>
    </source>
</evidence>